<feature type="compositionally biased region" description="Low complexity" evidence="8">
    <location>
        <begin position="268"/>
        <end position="288"/>
    </location>
</feature>
<dbReference type="InterPro" id="IPR013099">
    <property type="entry name" value="K_chnl_dom"/>
</dbReference>
<keyword evidence="4 9" id="KW-1133">Transmembrane helix</keyword>
<keyword evidence="3 9" id="KW-0812">Transmembrane</keyword>
<keyword evidence="6 9" id="KW-0472">Membrane</keyword>
<keyword evidence="5" id="KW-0406">Ion transport</keyword>
<evidence type="ECO:0000313" key="11">
    <source>
        <dbReference type="EMBL" id="GAA2117759.1"/>
    </source>
</evidence>
<protein>
    <submittedName>
        <fullName evidence="11">Potassium channel family protein</fullName>
    </submittedName>
</protein>
<organism evidence="11 12">
    <name type="scientific">Streptomyces synnematoformans</name>
    <dbReference type="NCBI Taxonomy" id="415721"/>
    <lineage>
        <taxon>Bacteria</taxon>
        <taxon>Bacillati</taxon>
        <taxon>Actinomycetota</taxon>
        <taxon>Actinomycetes</taxon>
        <taxon>Kitasatosporales</taxon>
        <taxon>Streptomycetaceae</taxon>
        <taxon>Streptomyces</taxon>
    </lineage>
</organism>
<name>A0ABP5JN73_9ACTN</name>
<feature type="transmembrane region" description="Helical" evidence="9">
    <location>
        <begin position="43"/>
        <end position="63"/>
    </location>
</feature>
<dbReference type="RefSeq" id="WP_344289371.1">
    <property type="nucleotide sequence ID" value="NZ_BAAAPF010000038.1"/>
</dbReference>
<dbReference type="Proteomes" id="UP001500443">
    <property type="component" value="Unassembled WGS sequence"/>
</dbReference>
<keyword evidence="12" id="KW-1185">Reference proteome</keyword>
<accession>A0ABP5JN73</accession>
<dbReference type="PRINTS" id="PR00169">
    <property type="entry name" value="KCHANNEL"/>
</dbReference>
<dbReference type="EMBL" id="BAAAPF010000038">
    <property type="protein sequence ID" value="GAA2117759.1"/>
    <property type="molecule type" value="Genomic_DNA"/>
</dbReference>
<evidence type="ECO:0000256" key="5">
    <source>
        <dbReference type="ARBA" id="ARBA00023065"/>
    </source>
</evidence>
<reference evidence="12" key="1">
    <citation type="journal article" date="2019" name="Int. J. Syst. Evol. Microbiol.">
        <title>The Global Catalogue of Microorganisms (GCM) 10K type strain sequencing project: providing services to taxonomists for standard genome sequencing and annotation.</title>
        <authorList>
            <consortium name="The Broad Institute Genomics Platform"/>
            <consortium name="The Broad Institute Genome Sequencing Center for Infectious Disease"/>
            <person name="Wu L."/>
            <person name="Ma J."/>
        </authorList>
    </citation>
    <scope>NUCLEOTIDE SEQUENCE [LARGE SCALE GENOMIC DNA]</scope>
    <source>
        <strain evidence="12">JCM 15481</strain>
    </source>
</reference>
<feature type="domain" description="Potassium channel" evidence="10">
    <location>
        <begin position="150"/>
        <end position="228"/>
    </location>
</feature>
<dbReference type="PANTHER" id="PTHR11537:SF254">
    <property type="entry name" value="POTASSIUM VOLTAGE-GATED CHANNEL PROTEIN SHAB"/>
    <property type="match status" value="1"/>
</dbReference>
<keyword evidence="7 11" id="KW-0407">Ion channel</keyword>
<feature type="region of interest" description="Disordered" evidence="8">
    <location>
        <begin position="1"/>
        <end position="31"/>
    </location>
</feature>
<proteinExistence type="predicted"/>
<comment type="caution">
    <text evidence="11">The sequence shown here is derived from an EMBL/GenBank/DDBJ whole genome shotgun (WGS) entry which is preliminary data.</text>
</comment>
<evidence type="ECO:0000256" key="8">
    <source>
        <dbReference type="SAM" id="MobiDB-lite"/>
    </source>
</evidence>
<evidence type="ECO:0000256" key="9">
    <source>
        <dbReference type="SAM" id="Phobius"/>
    </source>
</evidence>
<evidence type="ECO:0000256" key="6">
    <source>
        <dbReference type="ARBA" id="ARBA00023136"/>
    </source>
</evidence>
<evidence type="ECO:0000256" key="4">
    <source>
        <dbReference type="ARBA" id="ARBA00022989"/>
    </source>
</evidence>
<feature type="transmembrane region" description="Helical" evidence="9">
    <location>
        <begin position="75"/>
        <end position="92"/>
    </location>
</feature>
<dbReference type="InterPro" id="IPR028325">
    <property type="entry name" value="VG_K_chnl"/>
</dbReference>
<comment type="subcellular location">
    <subcellularLocation>
        <location evidence="1">Membrane</location>
        <topology evidence="1">Multi-pass membrane protein</topology>
    </subcellularLocation>
</comment>
<dbReference type="Pfam" id="PF07885">
    <property type="entry name" value="Ion_trans_2"/>
    <property type="match status" value="1"/>
</dbReference>
<evidence type="ECO:0000256" key="1">
    <source>
        <dbReference type="ARBA" id="ARBA00004141"/>
    </source>
</evidence>
<gene>
    <name evidence="11" type="ORF">GCM10009802_19010</name>
</gene>
<dbReference type="GO" id="GO:0034220">
    <property type="term" value="P:monoatomic ion transmembrane transport"/>
    <property type="evidence" value="ECO:0007669"/>
    <property type="project" value="UniProtKB-KW"/>
</dbReference>
<feature type="region of interest" description="Disordered" evidence="8">
    <location>
        <begin position="264"/>
        <end position="288"/>
    </location>
</feature>
<feature type="transmembrane region" description="Helical" evidence="9">
    <location>
        <begin position="205"/>
        <end position="229"/>
    </location>
</feature>
<dbReference type="Gene3D" id="1.10.287.70">
    <property type="match status" value="1"/>
</dbReference>
<sequence>MPSKPDSTTEHAPTSPSVEAAPAAKAPPPPRLARWEQHTRRPLLGLALVFAVAYAVPVIDPGIPDALHTACRTATWVVWAVFAADYAVRLRLAEDRWRFVRTHVLDLCAVLLPLVRPLRLLQLVSALLLTGRLATAAAQVRLTTYVAGSVLVLWLFGALAVLEVERGQPDANIQTLGDAVWWAFTTMTTVGYGDLAPTTGLGRTLAIGLMVSGIALLGLVTANIAAWFISQVQRETAHEEEQAEALRELTREVASLRAEVATLRRAEAGTGTAPPAGGAVPGPAAARD</sequence>
<keyword evidence="2" id="KW-0813">Transport</keyword>
<evidence type="ECO:0000256" key="3">
    <source>
        <dbReference type="ARBA" id="ARBA00022692"/>
    </source>
</evidence>
<dbReference type="CDD" id="cd14686">
    <property type="entry name" value="bZIP"/>
    <property type="match status" value="1"/>
</dbReference>
<evidence type="ECO:0000313" key="12">
    <source>
        <dbReference type="Proteomes" id="UP001500443"/>
    </source>
</evidence>
<evidence type="ECO:0000256" key="2">
    <source>
        <dbReference type="ARBA" id="ARBA00022448"/>
    </source>
</evidence>
<evidence type="ECO:0000259" key="10">
    <source>
        <dbReference type="Pfam" id="PF07885"/>
    </source>
</evidence>
<dbReference type="PANTHER" id="PTHR11537">
    <property type="entry name" value="VOLTAGE-GATED POTASSIUM CHANNEL"/>
    <property type="match status" value="1"/>
</dbReference>
<evidence type="ECO:0000256" key="7">
    <source>
        <dbReference type="ARBA" id="ARBA00023303"/>
    </source>
</evidence>
<feature type="transmembrane region" description="Helical" evidence="9">
    <location>
        <begin position="142"/>
        <end position="164"/>
    </location>
</feature>
<dbReference type="SUPFAM" id="SSF81324">
    <property type="entry name" value="Voltage-gated potassium channels"/>
    <property type="match status" value="1"/>
</dbReference>